<dbReference type="InterPro" id="IPR015854">
    <property type="entry name" value="ABC_transpr_LolD-like"/>
</dbReference>
<dbReference type="GO" id="GO:0044874">
    <property type="term" value="P:lipoprotein localization to outer membrane"/>
    <property type="evidence" value="ECO:0007669"/>
    <property type="project" value="TreeGrafter"/>
</dbReference>
<reference evidence="6 7" key="2">
    <citation type="submission" date="2018-11" db="EMBL/GenBank/DDBJ databases">
        <title>Genomic Encyclopedia of Type Strains, Phase IV (KMG-IV): sequencing the most valuable type-strain genomes for metagenomic binning, comparative biology and taxonomic classification.</title>
        <authorList>
            <person name="Goeker M."/>
        </authorList>
    </citation>
    <scope>NUCLEOTIDE SEQUENCE [LARGE SCALE GENOMIC DNA]</scope>
    <source>
        <strain evidence="6 7">DSM 25797</strain>
    </source>
</reference>
<reference evidence="5 8" key="1">
    <citation type="submission" date="2016-03" db="EMBL/GenBank/DDBJ databases">
        <authorList>
            <person name="Hansen M.J."/>
            <person name="Bojesen A.M."/>
            <person name="Planet P."/>
        </authorList>
    </citation>
    <scope>NUCLEOTIDE SEQUENCE [LARGE SCALE GENOMIC DNA]</scope>
    <source>
        <strain evidence="5 8">HPA 21</strain>
    </source>
</reference>
<evidence type="ECO:0000259" key="4">
    <source>
        <dbReference type="PROSITE" id="PS50893"/>
    </source>
</evidence>
<proteinExistence type="inferred from homology"/>
<dbReference type="Gene3D" id="3.40.50.300">
    <property type="entry name" value="P-loop containing nucleotide triphosphate hydrolases"/>
    <property type="match status" value="1"/>
</dbReference>
<dbReference type="InterPro" id="IPR027417">
    <property type="entry name" value="P-loop_NTPase"/>
</dbReference>
<dbReference type="InterPro" id="IPR003439">
    <property type="entry name" value="ABC_transporter-like_ATP-bd"/>
</dbReference>
<comment type="similarity">
    <text evidence="1">Belongs to the ABC transporter superfamily.</text>
</comment>
<feature type="domain" description="ABC transporter" evidence="4">
    <location>
        <begin position="2"/>
        <end position="232"/>
    </location>
</feature>
<dbReference type="SMART" id="SM00382">
    <property type="entry name" value="AAA"/>
    <property type="match status" value="1"/>
</dbReference>
<dbReference type="PANTHER" id="PTHR24220:SF689">
    <property type="entry name" value="LIPOPROTEIN-RELEASING SYSTEM ATP-BINDING PROTEIN LOLD"/>
    <property type="match status" value="1"/>
</dbReference>
<dbReference type="InterPro" id="IPR003593">
    <property type="entry name" value="AAA+_ATPase"/>
</dbReference>
<evidence type="ECO:0000256" key="3">
    <source>
        <dbReference type="ARBA" id="ARBA00022840"/>
    </source>
</evidence>
<evidence type="ECO:0000256" key="2">
    <source>
        <dbReference type="ARBA" id="ARBA00022741"/>
    </source>
</evidence>
<dbReference type="KEGG" id="fcl:A4G17_01175"/>
<dbReference type="GO" id="GO:0005524">
    <property type="term" value="F:ATP binding"/>
    <property type="evidence" value="ECO:0007669"/>
    <property type="project" value="UniProtKB-KW"/>
</dbReference>
<protein>
    <submittedName>
        <fullName evidence="6">ABC transport system ATP-binding protein</fullName>
    </submittedName>
    <submittedName>
        <fullName evidence="5">ABC transporter ATP-binding protein</fullName>
    </submittedName>
</protein>
<evidence type="ECO:0000313" key="6">
    <source>
        <dbReference type="EMBL" id="RPE93695.1"/>
    </source>
</evidence>
<dbReference type="RefSeq" id="WP_123956853.1">
    <property type="nucleotide sequence ID" value="NZ_CP015029.1"/>
</dbReference>
<dbReference type="AlphaFoldDB" id="A0AAE6X3J6"/>
<organism evidence="5 8">
    <name type="scientific">Frederiksenia canicola</name>
    <dbReference type="NCBI Taxonomy" id="123824"/>
    <lineage>
        <taxon>Bacteria</taxon>
        <taxon>Pseudomonadati</taxon>
        <taxon>Pseudomonadota</taxon>
        <taxon>Gammaproteobacteria</taxon>
        <taxon>Pasteurellales</taxon>
        <taxon>Pasteurellaceae</taxon>
        <taxon>Frederiksenia</taxon>
    </lineage>
</organism>
<keyword evidence="7" id="KW-1185">Reference proteome</keyword>
<evidence type="ECO:0000256" key="1">
    <source>
        <dbReference type="ARBA" id="ARBA00005417"/>
    </source>
</evidence>
<dbReference type="Proteomes" id="UP000502287">
    <property type="component" value="Chromosome"/>
</dbReference>
<keyword evidence="3 5" id="KW-0067">ATP-binding</keyword>
<dbReference type="GO" id="GO:0089705">
    <property type="term" value="P:protein localization to outer membrane"/>
    <property type="evidence" value="ECO:0007669"/>
    <property type="project" value="TreeGrafter"/>
</dbReference>
<evidence type="ECO:0000313" key="8">
    <source>
        <dbReference type="Proteomes" id="UP000502287"/>
    </source>
</evidence>
<dbReference type="GO" id="GO:0022857">
    <property type="term" value="F:transmembrane transporter activity"/>
    <property type="evidence" value="ECO:0007669"/>
    <property type="project" value="TreeGrafter"/>
</dbReference>
<evidence type="ECO:0000313" key="5">
    <source>
        <dbReference type="EMBL" id="QIM64160.1"/>
    </source>
</evidence>
<dbReference type="GO" id="GO:0016887">
    <property type="term" value="F:ATP hydrolysis activity"/>
    <property type="evidence" value="ECO:0007669"/>
    <property type="project" value="InterPro"/>
</dbReference>
<dbReference type="Proteomes" id="UP000276901">
    <property type="component" value="Unassembled WGS sequence"/>
</dbReference>
<evidence type="ECO:0000313" key="7">
    <source>
        <dbReference type="Proteomes" id="UP000276901"/>
    </source>
</evidence>
<dbReference type="EMBL" id="RKQT01000002">
    <property type="protein sequence ID" value="RPE93695.1"/>
    <property type="molecule type" value="Genomic_DNA"/>
</dbReference>
<dbReference type="PROSITE" id="PS50893">
    <property type="entry name" value="ABC_TRANSPORTER_2"/>
    <property type="match status" value="1"/>
</dbReference>
<sequence>MLNIQDLAITRGSNANPFHIHLPSLHLKAGEAVALCGSSGCGKSTILEMVGLILKPDRLVSYQIYDRNAFQQIEQSIAQQDQTQLARLRAECFGFMLQSGGLLPFLSVQENLALPNQILGNALDQEWLDYLVAELQISHLLQQYPKQLSIGERQRVSFIRSISHQPPVLLADEPTAALDPSNAEKLFDIILDVVQKNQIAALVVTHDWDLITQKSIRVIQGQVSNNQAVFQE</sequence>
<dbReference type="EMBL" id="CP015029">
    <property type="protein sequence ID" value="QIM64160.1"/>
    <property type="molecule type" value="Genomic_DNA"/>
</dbReference>
<gene>
    <name evidence="5" type="ORF">A4G17_01175</name>
    <name evidence="6" type="ORF">EDC49_1208</name>
</gene>
<dbReference type="SUPFAM" id="SSF52540">
    <property type="entry name" value="P-loop containing nucleoside triphosphate hydrolases"/>
    <property type="match status" value="1"/>
</dbReference>
<dbReference type="Pfam" id="PF00005">
    <property type="entry name" value="ABC_tran"/>
    <property type="match status" value="1"/>
</dbReference>
<keyword evidence="2" id="KW-0547">Nucleotide-binding</keyword>
<dbReference type="GO" id="GO:0005886">
    <property type="term" value="C:plasma membrane"/>
    <property type="evidence" value="ECO:0007669"/>
    <property type="project" value="TreeGrafter"/>
</dbReference>
<dbReference type="PANTHER" id="PTHR24220">
    <property type="entry name" value="IMPORT ATP-BINDING PROTEIN"/>
    <property type="match status" value="1"/>
</dbReference>
<name>A0AAE6X3J6_9PAST</name>
<accession>A0AAE6X3J6</accession>